<evidence type="ECO:0008006" key="4">
    <source>
        <dbReference type="Google" id="ProtNLM"/>
    </source>
</evidence>
<name>A0ABV3K0W7_STRON</name>
<evidence type="ECO:0000256" key="1">
    <source>
        <dbReference type="SAM" id="Phobius"/>
    </source>
</evidence>
<dbReference type="EMBL" id="JBFAUK010000016">
    <property type="protein sequence ID" value="MEV5508783.1"/>
    <property type="molecule type" value="Genomic_DNA"/>
</dbReference>
<organism evidence="2 3">
    <name type="scientific">Streptomyces orinoci</name>
    <name type="common">Streptoverticillium orinoci</name>
    <dbReference type="NCBI Taxonomy" id="67339"/>
    <lineage>
        <taxon>Bacteria</taxon>
        <taxon>Bacillati</taxon>
        <taxon>Actinomycetota</taxon>
        <taxon>Actinomycetes</taxon>
        <taxon>Kitasatosporales</taxon>
        <taxon>Streptomycetaceae</taxon>
        <taxon>Streptomyces</taxon>
    </lineage>
</organism>
<comment type="caution">
    <text evidence="2">The sequence shown here is derived from an EMBL/GenBank/DDBJ whole genome shotgun (WGS) entry which is preliminary data.</text>
</comment>
<keyword evidence="1" id="KW-0472">Membrane</keyword>
<sequence>MNTSDNASPTRPSRSDVAARAKTIVFRGIWGVGALVVLASVLLIVGAFTADPMAGESWQPAGVLGLIGLCLGGTLLIVGMLARSVVPKPGRR</sequence>
<dbReference type="Proteomes" id="UP001552594">
    <property type="component" value="Unassembled WGS sequence"/>
</dbReference>
<feature type="transmembrane region" description="Helical" evidence="1">
    <location>
        <begin position="61"/>
        <end position="82"/>
    </location>
</feature>
<evidence type="ECO:0000313" key="2">
    <source>
        <dbReference type="EMBL" id="MEV5508783.1"/>
    </source>
</evidence>
<dbReference type="RefSeq" id="WP_109284674.1">
    <property type="nucleotide sequence ID" value="NZ_JBFAUK010000016.1"/>
</dbReference>
<accession>A0ABV3K0W7</accession>
<keyword evidence="1" id="KW-1133">Transmembrane helix</keyword>
<feature type="transmembrane region" description="Helical" evidence="1">
    <location>
        <begin position="24"/>
        <end position="49"/>
    </location>
</feature>
<evidence type="ECO:0000313" key="3">
    <source>
        <dbReference type="Proteomes" id="UP001552594"/>
    </source>
</evidence>
<gene>
    <name evidence="2" type="ORF">AB0L16_20400</name>
</gene>
<keyword evidence="3" id="KW-1185">Reference proteome</keyword>
<proteinExistence type="predicted"/>
<keyword evidence="1" id="KW-0812">Transmembrane</keyword>
<protein>
    <recommendedName>
        <fullName evidence="4">Integral membrane protein</fullName>
    </recommendedName>
</protein>
<reference evidence="2 3" key="1">
    <citation type="submission" date="2024-06" db="EMBL/GenBank/DDBJ databases">
        <title>The Natural Products Discovery Center: Release of the First 8490 Sequenced Strains for Exploring Actinobacteria Biosynthetic Diversity.</title>
        <authorList>
            <person name="Kalkreuter E."/>
            <person name="Kautsar S.A."/>
            <person name="Yang D."/>
            <person name="Bader C.D."/>
            <person name="Teijaro C.N."/>
            <person name="Fluegel L."/>
            <person name="Davis C.M."/>
            <person name="Simpson J.R."/>
            <person name="Lauterbach L."/>
            <person name="Steele A.D."/>
            <person name="Gui C."/>
            <person name="Meng S."/>
            <person name="Li G."/>
            <person name="Viehrig K."/>
            <person name="Ye F."/>
            <person name="Su P."/>
            <person name="Kiefer A.F."/>
            <person name="Nichols A."/>
            <person name="Cepeda A.J."/>
            <person name="Yan W."/>
            <person name="Fan B."/>
            <person name="Jiang Y."/>
            <person name="Adhikari A."/>
            <person name="Zheng C.-J."/>
            <person name="Schuster L."/>
            <person name="Cowan T.M."/>
            <person name="Smanski M.J."/>
            <person name="Chevrette M.G."/>
            <person name="De Carvalho L.P.S."/>
            <person name="Shen B."/>
        </authorList>
    </citation>
    <scope>NUCLEOTIDE SEQUENCE [LARGE SCALE GENOMIC DNA]</scope>
    <source>
        <strain evidence="2 3">NPDC052347</strain>
    </source>
</reference>